<dbReference type="PANTHER" id="PTHR10587">
    <property type="entry name" value="GLYCOSYL TRANSFERASE-RELATED"/>
    <property type="match status" value="1"/>
</dbReference>
<proteinExistence type="predicted"/>
<sequence length="202" mass="23321">MLRWLPNRWVLTRGVRRRRVLHLTFDDGPHPEHTPALLDLLAAHGARATFFLIGREAERHPNVVARILREGHAIGNHSWSHPQFERLDLAAQREEIERTDRLLQSFDGLPQHDFRPPRGVMPRPMVLDCVRRGRRIAYWSYDSLDYSQRSAEELIASARRHPPRAGEILLMHDDGGLSLRLLETMLPVWVGEGFAFEPLQAA</sequence>
<evidence type="ECO:0000259" key="1">
    <source>
        <dbReference type="PROSITE" id="PS51677"/>
    </source>
</evidence>
<feature type="domain" description="NodB homology" evidence="1">
    <location>
        <begin position="19"/>
        <end position="197"/>
    </location>
</feature>
<organism evidence="2 3">
    <name type="scientific">Lysobacter hankyongensis</name>
    <dbReference type="NCBI Taxonomy" id="1176535"/>
    <lineage>
        <taxon>Bacteria</taxon>
        <taxon>Pseudomonadati</taxon>
        <taxon>Pseudomonadota</taxon>
        <taxon>Gammaproteobacteria</taxon>
        <taxon>Lysobacterales</taxon>
        <taxon>Lysobacteraceae</taxon>
        <taxon>Lysobacter</taxon>
    </lineage>
</organism>
<dbReference type="SUPFAM" id="SSF88713">
    <property type="entry name" value="Glycoside hydrolase/deacetylase"/>
    <property type="match status" value="1"/>
</dbReference>
<gene>
    <name evidence="2" type="ORF">GCM10023307_30460</name>
</gene>
<dbReference type="Proteomes" id="UP001499959">
    <property type="component" value="Unassembled WGS sequence"/>
</dbReference>
<dbReference type="CDD" id="cd10917">
    <property type="entry name" value="CE4_NodB_like_6s_7s"/>
    <property type="match status" value="1"/>
</dbReference>
<name>A0ABP9C157_9GAMM</name>
<evidence type="ECO:0000313" key="2">
    <source>
        <dbReference type="EMBL" id="GAA4801802.1"/>
    </source>
</evidence>
<dbReference type="EMBL" id="BAABJE010000017">
    <property type="protein sequence ID" value="GAA4801802.1"/>
    <property type="molecule type" value="Genomic_DNA"/>
</dbReference>
<accession>A0ABP9C157</accession>
<dbReference type="Pfam" id="PF01522">
    <property type="entry name" value="Polysacc_deac_1"/>
    <property type="match status" value="1"/>
</dbReference>
<reference evidence="3" key="1">
    <citation type="journal article" date="2019" name="Int. J. Syst. Evol. Microbiol.">
        <title>The Global Catalogue of Microorganisms (GCM) 10K type strain sequencing project: providing services to taxonomists for standard genome sequencing and annotation.</title>
        <authorList>
            <consortium name="The Broad Institute Genomics Platform"/>
            <consortium name="The Broad Institute Genome Sequencing Center for Infectious Disease"/>
            <person name="Wu L."/>
            <person name="Ma J."/>
        </authorList>
    </citation>
    <scope>NUCLEOTIDE SEQUENCE [LARGE SCALE GENOMIC DNA]</scope>
    <source>
        <strain evidence="3">JCM 18204</strain>
    </source>
</reference>
<keyword evidence="3" id="KW-1185">Reference proteome</keyword>
<evidence type="ECO:0000313" key="3">
    <source>
        <dbReference type="Proteomes" id="UP001499959"/>
    </source>
</evidence>
<dbReference type="Gene3D" id="3.20.20.370">
    <property type="entry name" value="Glycoside hydrolase/deacetylase"/>
    <property type="match status" value="1"/>
</dbReference>
<dbReference type="InterPro" id="IPR002509">
    <property type="entry name" value="NODB_dom"/>
</dbReference>
<comment type="caution">
    <text evidence="2">The sequence shown here is derived from an EMBL/GenBank/DDBJ whole genome shotgun (WGS) entry which is preliminary data.</text>
</comment>
<dbReference type="InterPro" id="IPR050248">
    <property type="entry name" value="Polysacc_deacetylase_ArnD"/>
</dbReference>
<dbReference type="InterPro" id="IPR011330">
    <property type="entry name" value="Glyco_hydro/deAcase_b/a-brl"/>
</dbReference>
<protein>
    <submittedName>
        <fullName evidence="2">Polysaccharide deacetylase family protein</fullName>
    </submittedName>
</protein>
<dbReference type="PROSITE" id="PS51677">
    <property type="entry name" value="NODB"/>
    <property type="match status" value="1"/>
</dbReference>